<comment type="similarity">
    <text evidence="2">Belongs to the IFI6/IFI27 family.</text>
</comment>
<evidence type="ECO:0000256" key="5">
    <source>
        <dbReference type="ARBA" id="ARBA00023136"/>
    </source>
</evidence>
<evidence type="ECO:0000256" key="7">
    <source>
        <dbReference type="SAM" id="Phobius"/>
    </source>
</evidence>
<feature type="transmembrane region" description="Helical" evidence="7">
    <location>
        <begin position="144"/>
        <end position="162"/>
    </location>
</feature>
<comment type="subcellular location">
    <subcellularLocation>
        <location evidence="1">Membrane</location>
        <topology evidence="1">Multi-pass membrane protein</topology>
    </subcellularLocation>
</comment>
<evidence type="ECO:0000256" key="2">
    <source>
        <dbReference type="ARBA" id="ARBA00007262"/>
    </source>
</evidence>
<dbReference type="InterPro" id="IPR009311">
    <property type="entry name" value="IFI6/IFI27-like"/>
</dbReference>
<dbReference type="Pfam" id="PF06140">
    <property type="entry name" value="Ifi-6-16"/>
    <property type="match status" value="1"/>
</dbReference>
<organism evidence="8">
    <name type="scientific">Mustela putorius furo</name>
    <name type="common">European domestic ferret</name>
    <name type="synonym">Mustela furo</name>
    <dbReference type="NCBI Taxonomy" id="9669"/>
    <lineage>
        <taxon>Eukaryota</taxon>
        <taxon>Metazoa</taxon>
        <taxon>Chordata</taxon>
        <taxon>Craniata</taxon>
        <taxon>Vertebrata</taxon>
        <taxon>Euteleostomi</taxon>
        <taxon>Mammalia</taxon>
        <taxon>Eutheria</taxon>
        <taxon>Laurasiatheria</taxon>
        <taxon>Carnivora</taxon>
        <taxon>Caniformia</taxon>
        <taxon>Musteloidea</taxon>
        <taxon>Mustelidae</taxon>
        <taxon>Mustelinae</taxon>
        <taxon>Mustela</taxon>
    </lineage>
</organism>
<sequence length="213" mass="21632">MQFVQVVTLSSSLVSKLMGSRVMTRAWPKPQSTRLSGSLGLTLSSTVALSQATASVGSLLRTLKASSMAALTLSRAGDKSGLDGREKEKDRFCSPRKQAPTDQSADRLRKQSRLYVIIGFSGFLVKTVAAVIGGVVYVASVPTVLGAVGFTGAGITASSLAAKMMSSAAIANGGGIAAGSLVATLQSVGAAGLSLSTKIILGSLGSVLTFLSF</sequence>
<dbReference type="EMBL" id="AEYP01037848">
    <property type="status" value="NOT_ANNOTATED_CDS"/>
    <property type="molecule type" value="Genomic_DNA"/>
</dbReference>
<dbReference type="GO" id="GO:0097193">
    <property type="term" value="P:intrinsic apoptotic signaling pathway"/>
    <property type="evidence" value="ECO:0007669"/>
    <property type="project" value="TreeGrafter"/>
</dbReference>
<dbReference type="GeneTree" id="ENSGT00940000155018"/>
<feature type="compositionally biased region" description="Basic and acidic residues" evidence="6">
    <location>
        <begin position="77"/>
        <end position="93"/>
    </location>
</feature>
<accession>M3XVZ3</accession>
<evidence type="ECO:0000256" key="1">
    <source>
        <dbReference type="ARBA" id="ARBA00004141"/>
    </source>
</evidence>
<evidence type="ECO:0000256" key="3">
    <source>
        <dbReference type="ARBA" id="ARBA00022692"/>
    </source>
</evidence>
<proteinExistence type="inferred from homology"/>
<dbReference type="InParanoid" id="M3XVZ3"/>
<evidence type="ECO:0000313" key="8">
    <source>
        <dbReference type="Ensembl" id="ENSMPUP00000003243.1"/>
    </source>
</evidence>
<dbReference type="PANTHER" id="PTHR16932:SF2">
    <property type="entry name" value="INTERFERON ALPHA-INDUCIBLE PROTEIN 27, MITOCHONDRIAL"/>
    <property type="match status" value="1"/>
</dbReference>
<keyword evidence="4 7" id="KW-1133">Transmembrane helix</keyword>
<dbReference type="HOGENOM" id="CLU_110284_0_0_1"/>
<dbReference type="eggNOG" id="ENOG502S85T">
    <property type="taxonomic scope" value="Eukaryota"/>
</dbReference>
<protein>
    <recommendedName>
        <fullName evidence="9">Interferon alpha inducible protein 27</fullName>
    </recommendedName>
</protein>
<dbReference type="GO" id="GO:0031966">
    <property type="term" value="C:mitochondrial membrane"/>
    <property type="evidence" value="ECO:0007669"/>
    <property type="project" value="TreeGrafter"/>
</dbReference>
<feature type="transmembrane region" description="Helical" evidence="7">
    <location>
        <begin position="114"/>
        <end position="138"/>
    </location>
</feature>
<reference evidence="8" key="1">
    <citation type="submission" date="2024-06" db="UniProtKB">
        <authorList>
            <consortium name="Ensembl"/>
        </authorList>
    </citation>
    <scope>IDENTIFICATION</scope>
</reference>
<dbReference type="Gene3D" id="6.10.110.10">
    <property type="match status" value="1"/>
</dbReference>
<feature type="region of interest" description="Disordered" evidence="6">
    <location>
        <begin position="77"/>
        <end position="105"/>
    </location>
</feature>
<dbReference type="PANTHER" id="PTHR16932">
    <property type="entry name" value="INTERFERON ALPHA-INDUCIBLE PROTEIN 27"/>
    <property type="match status" value="1"/>
</dbReference>
<keyword evidence="3 7" id="KW-0812">Transmembrane</keyword>
<dbReference type="InterPro" id="IPR038213">
    <property type="entry name" value="IFI6/IFI27-like_sf"/>
</dbReference>
<evidence type="ECO:0000256" key="6">
    <source>
        <dbReference type="SAM" id="MobiDB-lite"/>
    </source>
</evidence>
<dbReference type="Ensembl" id="ENSMPUT00000003308.1">
    <property type="protein sequence ID" value="ENSMPUP00000003243.1"/>
    <property type="gene ID" value="ENSMPUG00000003275.1"/>
</dbReference>
<keyword evidence="5 7" id="KW-0472">Membrane</keyword>
<feature type="transmembrane region" description="Helical" evidence="7">
    <location>
        <begin position="169"/>
        <end position="189"/>
    </location>
</feature>
<dbReference type="AlphaFoldDB" id="M3XVZ3"/>
<dbReference type="GO" id="GO:0001836">
    <property type="term" value="P:release of cytochrome c from mitochondria"/>
    <property type="evidence" value="ECO:0007669"/>
    <property type="project" value="TreeGrafter"/>
</dbReference>
<name>M3XVZ3_MUSPF</name>
<evidence type="ECO:0008006" key="9">
    <source>
        <dbReference type="Google" id="ProtNLM"/>
    </source>
</evidence>
<evidence type="ECO:0000256" key="4">
    <source>
        <dbReference type="ARBA" id="ARBA00022989"/>
    </source>
</evidence>